<dbReference type="PANTHER" id="PTHR43792:SF1">
    <property type="entry name" value="N-ACETYLTRANSFERASE DOMAIN-CONTAINING PROTEIN"/>
    <property type="match status" value="1"/>
</dbReference>
<gene>
    <name evidence="2" type="ORF">KA717_32950</name>
</gene>
<evidence type="ECO:0000313" key="2">
    <source>
        <dbReference type="EMBL" id="UXE60338.1"/>
    </source>
</evidence>
<dbReference type="Pfam" id="PF13302">
    <property type="entry name" value="Acetyltransf_3"/>
    <property type="match status" value="1"/>
</dbReference>
<dbReference type="InterPro" id="IPR051531">
    <property type="entry name" value="N-acetyltransferase"/>
</dbReference>
<dbReference type="KEGG" id="wna:KA717_32950"/>
<reference evidence="2" key="1">
    <citation type="submission" date="2021-04" db="EMBL/GenBank/DDBJ databases">
        <title>Genome sequence of Woronichinia naegeliana from Washington state freshwater lake bloom.</title>
        <authorList>
            <person name="Dreher T.W."/>
        </authorList>
    </citation>
    <scope>NUCLEOTIDE SEQUENCE</scope>
    <source>
        <strain evidence="2">WA131</strain>
    </source>
</reference>
<dbReference type="InterPro" id="IPR000182">
    <property type="entry name" value="GNAT_dom"/>
</dbReference>
<dbReference type="GO" id="GO:0016747">
    <property type="term" value="F:acyltransferase activity, transferring groups other than amino-acyl groups"/>
    <property type="evidence" value="ECO:0007669"/>
    <property type="project" value="InterPro"/>
</dbReference>
<dbReference type="AlphaFoldDB" id="A0A977KUU5"/>
<protein>
    <submittedName>
        <fullName evidence="2">GNAT family N-acetyltransferase</fullName>
    </submittedName>
</protein>
<dbReference type="PANTHER" id="PTHR43792">
    <property type="entry name" value="GNAT FAMILY, PUTATIVE (AFU_ORTHOLOGUE AFUA_3G00765)-RELATED-RELATED"/>
    <property type="match status" value="1"/>
</dbReference>
<dbReference type="SUPFAM" id="SSF55729">
    <property type="entry name" value="Acyl-CoA N-acyltransferases (Nat)"/>
    <property type="match status" value="1"/>
</dbReference>
<dbReference type="EMBL" id="CP073041">
    <property type="protein sequence ID" value="UXE60338.1"/>
    <property type="molecule type" value="Genomic_DNA"/>
</dbReference>
<sequence length="197" mass="22395">MTTNPKIETERIYLRKLNLNDCSDLAKVLSDPVSMIHYGGAFSFDKVEQWIFKNTKRYETDDYGLWAMIRKSDDAFMGDCGITNQIVDGELIQEIGYHVIRNYCNMGYATESALACKIHAFKNLKIPIIYSYTRVDNLASRRVAEKIGMIETKRFMSNGHEQILYGVINKLSAQQVDAPEPATMVSPASQTSHRPAR</sequence>
<dbReference type="Proteomes" id="UP001065613">
    <property type="component" value="Chromosome"/>
</dbReference>
<organism evidence="2">
    <name type="scientific">Woronichinia naegeliana WA131</name>
    <dbReference type="NCBI Taxonomy" id="2824559"/>
    <lineage>
        <taxon>Bacteria</taxon>
        <taxon>Bacillati</taxon>
        <taxon>Cyanobacteriota</taxon>
        <taxon>Cyanophyceae</taxon>
        <taxon>Synechococcales</taxon>
        <taxon>Coelosphaeriaceae</taxon>
        <taxon>Woronichinia</taxon>
    </lineage>
</organism>
<dbReference type="InterPro" id="IPR016181">
    <property type="entry name" value="Acyl_CoA_acyltransferase"/>
</dbReference>
<proteinExistence type="predicted"/>
<name>A0A977KUU5_9CYAN</name>
<accession>A0A977KUU5</accession>
<evidence type="ECO:0000259" key="1">
    <source>
        <dbReference type="Pfam" id="PF13302"/>
    </source>
</evidence>
<feature type="domain" description="N-acetyltransferase" evidence="1">
    <location>
        <begin position="11"/>
        <end position="149"/>
    </location>
</feature>
<dbReference type="Gene3D" id="3.40.630.30">
    <property type="match status" value="1"/>
</dbReference>